<dbReference type="SUPFAM" id="SSF54373">
    <property type="entry name" value="FAD-linked reductases, C-terminal domain"/>
    <property type="match status" value="1"/>
</dbReference>
<dbReference type="PROSITE" id="PS00623">
    <property type="entry name" value="GMC_OXRED_1"/>
    <property type="match status" value="1"/>
</dbReference>
<proteinExistence type="inferred from homology"/>
<dbReference type="SUPFAM" id="SSF51905">
    <property type="entry name" value="FAD/NAD(P)-binding domain"/>
    <property type="match status" value="1"/>
</dbReference>
<dbReference type="Gene3D" id="3.30.560.10">
    <property type="entry name" value="Glucose Oxidase, domain 3"/>
    <property type="match status" value="1"/>
</dbReference>
<dbReference type="GO" id="GO:0050660">
    <property type="term" value="F:flavin adenine dinucleotide binding"/>
    <property type="evidence" value="ECO:0007669"/>
    <property type="project" value="InterPro"/>
</dbReference>
<dbReference type="Gene3D" id="3.50.50.60">
    <property type="entry name" value="FAD/NAD(P)-binding domain"/>
    <property type="match status" value="1"/>
</dbReference>
<keyword evidence="9" id="KW-0560">Oxidoreductase</keyword>
<dbReference type="InterPro" id="IPR036188">
    <property type="entry name" value="FAD/NAD-bd_sf"/>
</dbReference>
<keyword evidence="4 5" id="KW-0274">FAD</keyword>
<evidence type="ECO:0000313" key="9">
    <source>
        <dbReference type="EMBL" id="AEG48728.1"/>
    </source>
</evidence>
<evidence type="ECO:0000256" key="3">
    <source>
        <dbReference type="ARBA" id="ARBA00022630"/>
    </source>
</evidence>
<dbReference type="InterPro" id="IPR000172">
    <property type="entry name" value="GMC_OxRdtase_N"/>
</dbReference>
<protein>
    <submittedName>
        <fullName evidence="9">Choline dehydrogenase</fullName>
        <ecNumber evidence="9">1.1.99.1</ecNumber>
    </submittedName>
</protein>
<dbReference type="Pfam" id="PF00732">
    <property type="entry name" value="GMC_oxred_N"/>
    <property type="match status" value="1"/>
</dbReference>
<feature type="domain" description="Glucose-methanol-choline oxidoreductase N-terminal" evidence="8">
    <location>
        <begin position="261"/>
        <end position="275"/>
    </location>
</feature>
<evidence type="ECO:0000256" key="5">
    <source>
        <dbReference type="PIRSR" id="PIRSR000137-2"/>
    </source>
</evidence>
<evidence type="ECO:0000256" key="1">
    <source>
        <dbReference type="ARBA" id="ARBA00001974"/>
    </source>
</evidence>
<organism evidence="9 10">
    <name type="scientific">Sphingobium chlorophenolicum L-1</name>
    <dbReference type="NCBI Taxonomy" id="690566"/>
    <lineage>
        <taxon>Bacteria</taxon>
        <taxon>Pseudomonadati</taxon>
        <taxon>Pseudomonadota</taxon>
        <taxon>Alphaproteobacteria</taxon>
        <taxon>Sphingomonadales</taxon>
        <taxon>Sphingomonadaceae</taxon>
        <taxon>Sphingobium</taxon>
    </lineage>
</organism>
<sequence>MDMAHNDVGNSYDYVVIGAGSSGCVVANRLSEDGTHSVLLIEAGGPDNLFWMRAPLGTGQMLRRTDVIWPYETEGVPALNGRKLRWPRGKVVGGSSSVNGTIFIRGLREEYDRWREMGNIGWGYDDVLPFFKKFENFKDGDPRYRGKGGPISVERLRLNLPVTSAFLDACAQAGIPGNADYNGASIEGASPLQFNTRYGRRQSAAVGYLSSAAKRKNLHVLANTRVKKIDVVDGAASGVVLQNAAGERTVRANREIIISAGAIGSPQLLELSGIGNAFILKNAGLSVVHHLPGVGENLIDHLQTRISLKAQNTAGLNELVRNYLFRMKVGAEWLFLGRGLMSTPLASAHAIVRSRPDAPMPDLKLQLHHFSGQDRMAYSKDLGIDPHPGLTIGIVQLSPRSRGHLHISSPDANVAPLIYPNQFEDEEDVRVLTAGIRMARTIAAQDALSKFVVTELRPGEAASSNDEIKEYIRQSGQTSYHPIGTCKMGRDDWAVVDDQLRVRGIDRLRVVDASIMPTMPSSNTNAAALMIGEKGAELIRQAAAQKF</sequence>
<dbReference type="HOGENOM" id="CLU_002865_7_2_5"/>
<dbReference type="EMBL" id="CP002798">
    <property type="protein sequence ID" value="AEG48728.1"/>
    <property type="molecule type" value="Genomic_DNA"/>
</dbReference>
<name>F6EUL0_SPHCR</name>
<feature type="binding site" evidence="5">
    <location>
        <position position="226"/>
    </location>
    <ligand>
        <name>FAD</name>
        <dbReference type="ChEBI" id="CHEBI:57692"/>
    </ligand>
</feature>
<dbReference type="GO" id="GO:0008812">
    <property type="term" value="F:choline dehydrogenase activity"/>
    <property type="evidence" value="ECO:0007669"/>
    <property type="project" value="UniProtKB-EC"/>
</dbReference>
<dbReference type="InterPro" id="IPR007867">
    <property type="entry name" value="GMC_OxRtase_C"/>
</dbReference>
<dbReference type="PROSITE" id="PS00624">
    <property type="entry name" value="GMC_OXRED_2"/>
    <property type="match status" value="1"/>
</dbReference>
<keyword evidence="10" id="KW-1185">Reference proteome</keyword>
<evidence type="ECO:0000259" key="8">
    <source>
        <dbReference type="PROSITE" id="PS00624"/>
    </source>
</evidence>
<evidence type="ECO:0000256" key="2">
    <source>
        <dbReference type="ARBA" id="ARBA00010790"/>
    </source>
</evidence>
<feature type="domain" description="Glucose-methanol-choline oxidoreductase N-terminal" evidence="7">
    <location>
        <begin position="89"/>
        <end position="112"/>
    </location>
</feature>
<dbReference type="PANTHER" id="PTHR11552">
    <property type="entry name" value="GLUCOSE-METHANOL-CHOLINE GMC OXIDOREDUCTASE"/>
    <property type="match status" value="1"/>
</dbReference>
<dbReference type="STRING" id="690566.Sphch_1037"/>
<evidence type="ECO:0000256" key="6">
    <source>
        <dbReference type="RuleBase" id="RU003968"/>
    </source>
</evidence>
<gene>
    <name evidence="9" type="ORF">Sphch_1037</name>
</gene>
<feature type="binding site" evidence="5">
    <location>
        <position position="91"/>
    </location>
    <ligand>
        <name>FAD</name>
        <dbReference type="ChEBI" id="CHEBI:57692"/>
    </ligand>
</feature>
<dbReference type="InterPro" id="IPR012132">
    <property type="entry name" value="GMC_OxRdtase"/>
</dbReference>
<reference evidence="9 10" key="1">
    <citation type="submission" date="2011-05" db="EMBL/GenBank/DDBJ databases">
        <title>Complete sequence of chromosome 1 of Sphingobium chlorophenolicum L-1.</title>
        <authorList>
            <consortium name="US DOE Joint Genome Institute"/>
            <person name="Lucas S."/>
            <person name="Han J."/>
            <person name="Lapidus A."/>
            <person name="Cheng J.-F."/>
            <person name="Goodwin L."/>
            <person name="Pitluck S."/>
            <person name="Peters L."/>
            <person name="Daligault H."/>
            <person name="Han C."/>
            <person name="Tapia R."/>
            <person name="Land M."/>
            <person name="Hauser L."/>
            <person name="Kyrpides N."/>
            <person name="Ivanova N."/>
            <person name="Pagani I."/>
            <person name="Turner P."/>
            <person name="Copley S."/>
            <person name="Woyke T."/>
        </authorList>
    </citation>
    <scope>NUCLEOTIDE SEQUENCE [LARGE SCALE GENOMIC DNA]</scope>
    <source>
        <strain evidence="9 10">L-1</strain>
    </source>
</reference>
<evidence type="ECO:0000259" key="7">
    <source>
        <dbReference type="PROSITE" id="PS00623"/>
    </source>
</evidence>
<comment type="similarity">
    <text evidence="2 6">Belongs to the GMC oxidoreductase family.</text>
</comment>
<evidence type="ECO:0000256" key="4">
    <source>
        <dbReference type="ARBA" id="ARBA00022827"/>
    </source>
</evidence>
<accession>F6EUL0</accession>
<comment type="cofactor">
    <cofactor evidence="1 5">
        <name>FAD</name>
        <dbReference type="ChEBI" id="CHEBI:57692"/>
    </cofactor>
</comment>
<dbReference type="AlphaFoldDB" id="F6EUL0"/>
<keyword evidence="3 6" id="KW-0285">Flavoprotein</keyword>
<dbReference type="KEGG" id="sch:Sphch_1037"/>
<dbReference type="Pfam" id="PF05199">
    <property type="entry name" value="GMC_oxred_C"/>
    <property type="match status" value="1"/>
</dbReference>
<dbReference type="RefSeq" id="WP_013846991.1">
    <property type="nucleotide sequence ID" value="NC_015593.1"/>
</dbReference>
<dbReference type="PIRSF" id="PIRSF000137">
    <property type="entry name" value="Alcohol_oxidase"/>
    <property type="match status" value="1"/>
</dbReference>
<dbReference type="EC" id="1.1.99.1" evidence="9"/>
<dbReference type="PANTHER" id="PTHR11552:SF147">
    <property type="entry name" value="CHOLINE DEHYDROGENASE, MITOCHONDRIAL"/>
    <property type="match status" value="1"/>
</dbReference>
<evidence type="ECO:0000313" key="10">
    <source>
        <dbReference type="Proteomes" id="UP000007150"/>
    </source>
</evidence>
<dbReference type="Proteomes" id="UP000007150">
    <property type="component" value="Chromosome 1"/>
</dbReference>